<protein>
    <recommendedName>
        <fullName evidence="10">Helicase MAGATAMA 3</fullName>
    </recommendedName>
</protein>
<dbReference type="Pfam" id="PF13087">
    <property type="entry name" value="AAA_12"/>
    <property type="match status" value="1"/>
</dbReference>
<dbReference type="GO" id="GO:0005694">
    <property type="term" value="C:chromosome"/>
    <property type="evidence" value="ECO:0007669"/>
    <property type="project" value="UniProtKB-ARBA"/>
</dbReference>
<dbReference type="PANTHER" id="PTHR10887">
    <property type="entry name" value="DNA2/NAM7 HELICASE FAMILY"/>
    <property type="match status" value="1"/>
</dbReference>
<dbReference type="InterPro" id="IPR045055">
    <property type="entry name" value="DNA2/NAM7-like"/>
</dbReference>
<feature type="domain" description="DNA2/NAM7 helicase helicase" evidence="5">
    <location>
        <begin position="232"/>
        <end position="585"/>
    </location>
</feature>
<evidence type="ECO:0000313" key="9">
    <source>
        <dbReference type="Proteomes" id="UP000729402"/>
    </source>
</evidence>
<evidence type="ECO:0000259" key="5">
    <source>
        <dbReference type="Pfam" id="PF13086"/>
    </source>
</evidence>
<dbReference type="CDD" id="cd18808">
    <property type="entry name" value="SF1_C_Upf1"/>
    <property type="match status" value="1"/>
</dbReference>
<dbReference type="InterPro" id="IPR041677">
    <property type="entry name" value="DNA2/NAM7_AAA_11"/>
</dbReference>
<sequence length="781" mass="87724">MGMGERDLEDIVLSWSVDELMDDGLYRGQVEKIPHIFMSLYHYLKSYAAPLIEETRSDLCSCIESISEAPTFTIQSMQEAGKPGLYFMDVESCDSGAGFSTKKYTARNGDIFILSSMKLEAAKDLNRCGVTYCLAMVTEVSLDDECQKGFRLKVAKDIALEGGLNKLRHVIFLNNIMTNLRIWKAICFDSSMNDNFTVIKSLFDPRNMGDDVCANQDGHCVASFTKKLLSINLNQSQVDAIESVISAVQCKHSNLMKLIWGPPGTGKTKTVSAILWALACLKCRTLTCAPTNVAVVGVCTRFLQVFRDFNKNDNENSLPLSLGDVVLFGNKHNMDITEELQDVFLDCRTDELAECFSSLMGWRYKIASMISFFEDSGSQYDMLLDDDGRSDPICFLDFLKKQFNVTATALKKCIMNLLIHLPRNCFSHDNVRNISTLLDLLAKVEDLLCEEVLTDDGVKGCFGFLSIQNSSCTNSASTIEKKLNSAKFKCLQLLKDLQRSLDLPISVDKNWIENYCMRNATLIFCTSSSSYRLHHMKIGPLDVLIVDEAAQVRECELFIPLRLHSLKHVVLVGDDCQLRPMVKSQVCKEAGFGISLFERLVVLDFEKHLLNIQYRMDPRISLFPNVQFYERKILDGPNVMSSVYNKDYASLPFGSYAFINITDGREQKEGTGNSWQNLVEVAVVLHLIQTIFKTWKRTGQGLSIGVISPYSSQVDAIKRKLGKRYDMCDGFHVRVNSVDGFQGEEDDIIILSTVRSNVKGTVGFLADKQRTNVALTRARCA</sequence>
<dbReference type="GO" id="GO:0005524">
    <property type="term" value="F:ATP binding"/>
    <property type="evidence" value="ECO:0007669"/>
    <property type="project" value="UniProtKB-KW"/>
</dbReference>
<dbReference type="FunFam" id="3.40.50.300:FF:000326">
    <property type="entry name" value="P-loop containing nucleoside triphosphate hydrolase"/>
    <property type="match status" value="1"/>
</dbReference>
<comment type="caution">
    <text evidence="8">The sequence shown here is derived from an EMBL/GenBank/DDBJ whole genome shotgun (WGS) entry which is preliminary data.</text>
</comment>
<dbReference type="PANTHER" id="PTHR10887:SF522">
    <property type="entry name" value="P-LOOP CONTAINING NUCLEOSIDE TRIPHOSPHATE HYDROLASES SUPERFAMILY PROTEIN"/>
    <property type="match status" value="1"/>
</dbReference>
<evidence type="ECO:0008006" key="10">
    <source>
        <dbReference type="Google" id="ProtNLM"/>
    </source>
</evidence>
<evidence type="ECO:0000259" key="7">
    <source>
        <dbReference type="Pfam" id="PF20073"/>
    </source>
</evidence>
<dbReference type="InterPro" id="IPR041679">
    <property type="entry name" value="DNA2/NAM7-like_C"/>
</dbReference>
<dbReference type="AlphaFoldDB" id="A0A8J5S219"/>
<dbReference type="OrthoDB" id="3156807at2759"/>
<dbReference type="Proteomes" id="UP000729402">
    <property type="component" value="Unassembled WGS sequence"/>
</dbReference>
<dbReference type="GO" id="GO:0016787">
    <property type="term" value="F:hydrolase activity"/>
    <property type="evidence" value="ECO:0007669"/>
    <property type="project" value="UniProtKB-KW"/>
</dbReference>
<accession>A0A8J5S219</accession>
<evidence type="ECO:0000256" key="2">
    <source>
        <dbReference type="ARBA" id="ARBA00022801"/>
    </source>
</evidence>
<dbReference type="Pfam" id="PF13086">
    <property type="entry name" value="AAA_11"/>
    <property type="match status" value="1"/>
</dbReference>
<dbReference type="GO" id="GO:0004386">
    <property type="term" value="F:helicase activity"/>
    <property type="evidence" value="ECO:0007669"/>
    <property type="project" value="UniProtKB-KW"/>
</dbReference>
<proteinExistence type="predicted"/>
<keyword evidence="4" id="KW-0067">ATP-binding</keyword>
<dbReference type="EMBL" id="JAAALK010000285">
    <property type="protein sequence ID" value="KAG8066101.1"/>
    <property type="molecule type" value="Genomic_DNA"/>
</dbReference>
<feature type="domain" description="DNA2/NAM7 helicase-like C-terminal" evidence="6">
    <location>
        <begin position="594"/>
        <end position="780"/>
    </location>
</feature>
<keyword evidence="1" id="KW-0547">Nucleotide-binding</keyword>
<keyword evidence="9" id="KW-1185">Reference proteome</keyword>
<evidence type="ECO:0000313" key="8">
    <source>
        <dbReference type="EMBL" id="KAG8066101.1"/>
    </source>
</evidence>
<feature type="domain" description="DUF6469" evidence="7">
    <location>
        <begin position="102"/>
        <end position="187"/>
    </location>
</feature>
<evidence type="ECO:0000256" key="4">
    <source>
        <dbReference type="ARBA" id="ARBA00022840"/>
    </source>
</evidence>
<keyword evidence="2" id="KW-0378">Hydrolase</keyword>
<reference evidence="8" key="2">
    <citation type="submission" date="2021-02" db="EMBL/GenBank/DDBJ databases">
        <authorList>
            <person name="Kimball J.A."/>
            <person name="Haas M.W."/>
            <person name="Macchietto M."/>
            <person name="Kono T."/>
            <person name="Duquette J."/>
            <person name="Shao M."/>
        </authorList>
    </citation>
    <scope>NUCLEOTIDE SEQUENCE</scope>
    <source>
        <tissue evidence="8">Fresh leaf tissue</tissue>
    </source>
</reference>
<dbReference type="Pfam" id="PF20073">
    <property type="entry name" value="DUF6469"/>
    <property type="match status" value="1"/>
</dbReference>
<name>A0A8J5S219_ZIZPA</name>
<evidence type="ECO:0000259" key="6">
    <source>
        <dbReference type="Pfam" id="PF13087"/>
    </source>
</evidence>
<keyword evidence="3" id="KW-0347">Helicase</keyword>
<gene>
    <name evidence="8" type="ORF">GUJ93_ZPchr0004g39747</name>
</gene>
<dbReference type="InterPro" id="IPR045529">
    <property type="entry name" value="DUF6469"/>
</dbReference>
<evidence type="ECO:0000256" key="1">
    <source>
        <dbReference type="ARBA" id="ARBA00022741"/>
    </source>
</evidence>
<reference evidence="8" key="1">
    <citation type="journal article" date="2021" name="bioRxiv">
        <title>Whole Genome Assembly and Annotation of Northern Wild Rice, Zizania palustris L., Supports a Whole Genome Duplication in the Zizania Genus.</title>
        <authorList>
            <person name="Haas M."/>
            <person name="Kono T."/>
            <person name="Macchietto M."/>
            <person name="Millas R."/>
            <person name="McGilp L."/>
            <person name="Shao M."/>
            <person name="Duquette J."/>
            <person name="Hirsch C.N."/>
            <person name="Kimball J."/>
        </authorList>
    </citation>
    <scope>NUCLEOTIDE SEQUENCE</scope>
    <source>
        <tissue evidence="8">Fresh leaf tissue</tissue>
    </source>
</reference>
<dbReference type="InterPro" id="IPR047187">
    <property type="entry name" value="SF1_C_Upf1"/>
</dbReference>
<evidence type="ECO:0000256" key="3">
    <source>
        <dbReference type="ARBA" id="ARBA00022806"/>
    </source>
</evidence>
<organism evidence="8 9">
    <name type="scientific">Zizania palustris</name>
    <name type="common">Northern wild rice</name>
    <dbReference type="NCBI Taxonomy" id="103762"/>
    <lineage>
        <taxon>Eukaryota</taxon>
        <taxon>Viridiplantae</taxon>
        <taxon>Streptophyta</taxon>
        <taxon>Embryophyta</taxon>
        <taxon>Tracheophyta</taxon>
        <taxon>Spermatophyta</taxon>
        <taxon>Magnoliopsida</taxon>
        <taxon>Liliopsida</taxon>
        <taxon>Poales</taxon>
        <taxon>Poaceae</taxon>
        <taxon>BOP clade</taxon>
        <taxon>Oryzoideae</taxon>
        <taxon>Oryzeae</taxon>
        <taxon>Zizaniinae</taxon>
        <taxon>Zizania</taxon>
    </lineage>
</organism>